<organism evidence="1">
    <name type="scientific">Vibrio sp. F12 FF_152</name>
    <dbReference type="NCBI Taxonomy" id="1652829"/>
    <lineage>
        <taxon>Bacteria</taxon>
        <taxon>Pseudomonadati</taxon>
        <taxon>Pseudomonadota</taxon>
        <taxon>Gammaproteobacteria</taxon>
        <taxon>Vibrionales</taxon>
        <taxon>Vibrionaceae</taxon>
        <taxon>Vibrio</taxon>
    </lineage>
</organism>
<evidence type="ECO:0000313" key="1">
    <source>
        <dbReference type="EMBL" id="AKN38381.1"/>
    </source>
</evidence>
<accession>A0A0H3ZY42</accession>
<proteinExistence type="predicted"/>
<dbReference type="EMBL" id="KP795578">
    <property type="protein sequence ID" value="AKN38381.1"/>
    <property type="molecule type" value="Genomic_DNA"/>
</dbReference>
<name>A0A0H3ZY42_9VIBR</name>
<reference evidence="1" key="1">
    <citation type="journal article" date="2015" name="MBio">
        <title>Eco-Evolutionary Dynamics of Episomes among Ecologically Cohesive Bacterial Populations.</title>
        <authorList>
            <person name="Xue H."/>
            <person name="Cordero O.X."/>
            <person name="Camas F.M."/>
            <person name="Trimble W."/>
            <person name="Meyer F."/>
            <person name="Guglielmini J."/>
            <person name="Rocha E.P."/>
            <person name="Polz M.F."/>
        </authorList>
    </citation>
    <scope>NUCLEOTIDE SEQUENCE</scope>
    <source>
        <strain evidence="1">F12 FF_152</strain>
    </source>
</reference>
<protein>
    <submittedName>
        <fullName evidence="1">Uncharacterized protein</fullName>
    </submittedName>
</protein>
<sequence length="40" mass="4556">MIDLKVHTGCYMLACRVSMKPTERSGVSITNLEKTDHFKD</sequence>
<dbReference type="AlphaFoldDB" id="A0A0H3ZY42"/>